<comment type="caution">
    <text evidence="5">The sequence shown here is derived from an EMBL/GenBank/DDBJ whole genome shotgun (WGS) entry which is preliminary data.</text>
</comment>
<feature type="domain" description="BTB" evidence="3">
    <location>
        <begin position="1"/>
        <end position="55"/>
    </location>
</feature>
<evidence type="ECO:0008006" key="7">
    <source>
        <dbReference type="Google" id="ProtNLM"/>
    </source>
</evidence>
<dbReference type="GO" id="GO:0016567">
    <property type="term" value="P:protein ubiquitination"/>
    <property type="evidence" value="ECO:0007669"/>
    <property type="project" value="InterPro"/>
</dbReference>
<evidence type="ECO:0000256" key="1">
    <source>
        <dbReference type="ARBA" id="ARBA00004906"/>
    </source>
</evidence>
<dbReference type="Gene3D" id="3.30.710.10">
    <property type="entry name" value="Potassium Channel Kv1.1, Chain A"/>
    <property type="match status" value="1"/>
</dbReference>
<dbReference type="InterPro" id="IPR000210">
    <property type="entry name" value="BTB/POZ_dom"/>
</dbReference>
<feature type="domain" description="BPM/SPOP BACK" evidence="4">
    <location>
        <begin position="62"/>
        <end position="88"/>
    </location>
</feature>
<dbReference type="SUPFAM" id="SSF54695">
    <property type="entry name" value="POZ domain"/>
    <property type="match status" value="1"/>
</dbReference>
<proteinExistence type="inferred from homology"/>
<comment type="pathway">
    <text evidence="1">Protein modification; protein ubiquitination.</text>
</comment>
<gene>
    <name evidence="5" type="ORF">NCGR_LOCUS66139</name>
</gene>
<dbReference type="PANTHER" id="PTHR26379:SF477">
    <property type="entry name" value="OS08G0129000 PROTEIN"/>
    <property type="match status" value="1"/>
</dbReference>
<evidence type="ECO:0000313" key="5">
    <source>
        <dbReference type="EMBL" id="CAD6342041.1"/>
    </source>
</evidence>
<evidence type="ECO:0000256" key="2">
    <source>
        <dbReference type="ARBA" id="ARBA00010846"/>
    </source>
</evidence>
<dbReference type="InterPro" id="IPR045005">
    <property type="entry name" value="BPM1-6"/>
</dbReference>
<sequence length="95" mass="10859">MEPRVFKALLHFIYTDALLEVHEEDKIVMAQGLLVAADRYAMERLKLICADMLCSYINDARTAITTLDLADKHGCRRLREACKKFLTDNFARVGP</sequence>
<dbReference type="PANTHER" id="PTHR26379">
    <property type="entry name" value="BTB/POZ AND MATH DOMAIN-CONTAINING PROTEIN 1"/>
    <property type="match status" value="1"/>
</dbReference>
<dbReference type="Pfam" id="PF00651">
    <property type="entry name" value="BTB"/>
    <property type="match status" value="1"/>
</dbReference>
<accession>A0A811SGU6</accession>
<name>A0A811SGU6_9POAL</name>
<keyword evidence="6" id="KW-1185">Reference proteome</keyword>
<dbReference type="InterPro" id="IPR011333">
    <property type="entry name" value="SKP1/BTB/POZ_sf"/>
</dbReference>
<dbReference type="OrthoDB" id="6359816at2759"/>
<dbReference type="AlphaFoldDB" id="A0A811SGU6"/>
<organism evidence="5 6">
    <name type="scientific">Miscanthus lutarioriparius</name>
    <dbReference type="NCBI Taxonomy" id="422564"/>
    <lineage>
        <taxon>Eukaryota</taxon>
        <taxon>Viridiplantae</taxon>
        <taxon>Streptophyta</taxon>
        <taxon>Embryophyta</taxon>
        <taxon>Tracheophyta</taxon>
        <taxon>Spermatophyta</taxon>
        <taxon>Magnoliopsida</taxon>
        <taxon>Liliopsida</taxon>
        <taxon>Poales</taxon>
        <taxon>Poaceae</taxon>
        <taxon>PACMAD clade</taxon>
        <taxon>Panicoideae</taxon>
        <taxon>Andropogonodae</taxon>
        <taxon>Andropogoneae</taxon>
        <taxon>Saccharinae</taxon>
        <taxon>Miscanthus</taxon>
    </lineage>
</organism>
<dbReference type="EMBL" id="CAJGYO010000377">
    <property type="protein sequence ID" value="CAD6342041.1"/>
    <property type="molecule type" value="Genomic_DNA"/>
</dbReference>
<dbReference type="InterPro" id="IPR056423">
    <property type="entry name" value="BACK_BPM_SPOP"/>
</dbReference>
<dbReference type="CDD" id="cd14733">
    <property type="entry name" value="BACK"/>
    <property type="match status" value="1"/>
</dbReference>
<dbReference type="Gene3D" id="6.10.250.3030">
    <property type="match status" value="1"/>
</dbReference>
<evidence type="ECO:0000259" key="4">
    <source>
        <dbReference type="Pfam" id="PF24570"/>
    </source>
</evidence>
<dbReference type="Proteomes" id="UP000604825">
    <property type="component" value="Unassembled WGS sequence"/>
</dbReference>
<comment type="similarity">
    <text evidence="2">Belongs to the Tdpoz family.</text>
</comment>
<protein>
    <recommendedName>
        <fullName evidence="7">BTB domain-containing protein</fullName>
    </recommendedName>
</protein>
<reference evidence="5" key="1">
    <citation type="submission" date="2020-10" db="EMBL/GenBank/DDBJ databases">
        <authorList>
            <person name="Han B."/>
            <person name="Lu T."/>
            <person name="Zhao Q."/>
            <person name="Huang X."/>
            <person name="Zhao Y."/>
        </authorList>
    </citation>
    <scope>NUCLEOTIDE SEQUENCE</scope>
</reference>
<dbReference type="Pfam" id="PF24570">
    <property type="entry name" value="BACK_BPM_SPOP"/>
    <property type="match status" value="1"/>
</dbReference>
<evidence type="ECO:0000259" key="3">
    <source>
        <dbReference type="Pfam" id="PF00651"/>
    </source>
</evidence>
<evidence type="ECO:0000313" key="6">
    <source>
        <dbReference type="Proteomes" id="UP000604825"/>
    </source>
</evidence>